<evidence type="ECO:0000256" key="1">
    <source>
        <dbReference type="PROSITE-ProRule" id="PRU00182"/>
    </source>
</evidence>
<organism evidence="3 4">
    <name type="scientific">Bacillus mesophilum</name>
    <dbReference type="NCBI Taxonomy" id="1071718"/>
    <lineage>
        <taxon>Bacteria</taxon>
        <taxon>Bacillati</taxon>
        <taxon>Bacillota</taxon>
        <taxon>Bacilli</taxon>
        <taxon>Bacillales</taxon>
        <taxon>Bacillaceae</taxon>
        <taxon>Bacillus</taxon>
    </lineage>
</organism>
<dbReference type="Pfam" id="PF21278">
    <property type="entry name" value="YlmH_1st"/>
    <property type="match status" value="1"/>
</dbReference>
<evidence type="ECO:0000313" key="3">
    <source>
        <dbReference type="EMBL" id="KAB2335340.1"/>
    </source>
</evidence>
<dbReference type="Gene3D" id="3.30.70.330">
    <property type="match status" value="1"/>
</dbReference>
<reference evidence="3 4" key="1">
    <citation type="journal article" date="2014" name="Arch. Microbiol.">
        <title>Bacillus mesophilum sp. nov., strain IITR-54T, a novel 4-chlorobiphenyl dechlorinating bacterium.</title>
        <authorList>
            <person name="Manickam N."/>
            <person name="Singh N.K."/>
            <person name="Bajaj A."/>
            <person name="Kumar R.M."/>
            <person name="Kaur G."/>
            <person name="Kaur N."/>
            <person name="Bala M."/>
            <person name="Kumar A."/>
            <person name="Mayilraj S."/>
        </authorList>
    </citation>
    <scope>NUCLEOTIDE SEQUENCE [LARGE SCALE GENOMIC DNA]</scope>
    <source>
        <strain evidence="3 4">IITR-54</strain>
    </source>
</reference>
<dbReference type="Pfam" id="PF01479">
    <property type="entry name" value="S4"/>
    <property type="match status" value="1"/>
</dbReference>
<dbReference type="InterPro" id="IPR012677">
    <property type="entry name" value="Nucleotide-bd_a/b_plait_sf"/>
</dbReference>
<dbReference type="Gene3D" id="3.10.290.10">
    <property type="entry name" value="RNA-binding S4 domain"/>
    <property type="match status" value="1"/>
</dbReference>
<comment type="caution">
    <text evidence="3">The sequence shown here is derived from an EMBL/GenBank/DDBJ whole genome shotgun (WGS) entry which is preliminary data.</text>
</comment>
<proteinExistence type="predicted"/>
<dbReference type="Pfam" id="PF17774">
    <property type="entry name" value="YlmH_RBD"/>
    <property type="match status" value="1"/>
</dbReference>
<sequence>MSIYQHFRPEEKEFIDQVLNWRNQVESTYAGKLTDFLDPREQQIVKSLIGENAEIKYAFFGGYSGAERKRAFLYPDYHQIEEEDFQISLFEVEYAKKFVTIEHPQVLGSLMSLGLKRAKFGDILIQNDVVQLIVSKEIESYLSLQLESIGRASINLKQIPLSDAKTPEEQWQESALTCSSLRLDAVLAAIFNISRQKAQTFISSKLVKVNWTVIENPSFECREGDMISARGFGRAKMMGIEGKTKKDKWRIVAGKQK</sequence>
<protein>
    <submittedName>
        <fullName evidence="3">RNA-binding protein</fullName>
    </submittedName>
</protein>
<keyword evidence="1" id="KW-0694">RNA-binding</keyword>
<dbReference type="PROSITE" id="PS50889">
    <property type="entry name" value="S4"/>
    <property type="match status" value="1"/>
</dbReference>
<name>A0A7V7RPT0_9BACI</name>
<dbReference type="InterPro" id="IPR048443">
    <property type="entry name" value="RqcP2_N"/>
</dbReference>
<dbReference type="Proteomes" id="UP000441354">
    <property type="component" value="Unassembled WGS sequence"/>
</dbReference>
<feature type="domain" description="RNA-binding S4" evidence="2">
    <location>
        <begin position="181"/>
        <end position="250"/>
    </location>
</feature>
<dbReference type="InterPro" id="IPR040591">
    <property type="entry name" value="RqcP2_RBD"/>
</dbReference>
<dbReference type="SMART" id="SM00363">
    <property type="entry name" value="S4"/>
    <property type="match status" value="1"/>
</dbReference>
<dbReference type="EMBL" id="WBOT01000001">
    <property type="protein sequence ID" value="KAB2335340.1"/>
    <property type="molecule type" value="Genomic_DNA"/>
</dbReference>
<evidence type="ECO:0000313" key="4">
    <source>
        <dbReference type="Proteomes" id="UP000441354"/>
    </source>
</evidence>
<dbReference type="Gene3D" id="3.30.1370.160">
    <property type="match status" value="1"/>
</dbReference>
<dbReference type="SUPFAM" id="SSF55174">
    <property type="entry name" value="Alpha-L RNA-binding motif"/>
    <property type="match status" value="1"/>
</dbReference>
<dbReference type="OrthoDB" id="9812787at2"/>
<dbReference type="GO" id="GO:0003723">
    <property type="term" value="F:RNA binding"/>
    <property type="evidence" value="ECO:0007669"/>
    <property type="project" value="UniProtKB-KW"/>
</dbReference>
<dbReference type="PANTHER" id="PTHR13633">
    <property type="entry name" value="MITOCHONDRIAL TRANSCRIPTION RESCUE FACTOR 1"/>
    <property type="match status" value="1"/>
</dbReference>
<dbReference type="InterPro" id="IPR036986">
    <property type="entry name" value="S4_RNA-bd_sf"/>
</dbReference>
<dbReference type="CDD" id="cd00165">
    <property type="entry name" value="S4"/>
    <property type="match status" value="1"/>
</dbReference>
<dbReference type="AlphaFoldDB" id="A0A7V7RPT0"/>
<dbReference type="PANTHER" id="PTHR13633:SF3">
    <property type="entry name" value="MITOCHONDRIAL TRANSCRIPTION RESCUE FACTOR 1"/>
    <property type="match status" value="1"/>
</dbReference>
<dbReference type="RefSeq" id="WP_151572000.1">
    <property type="nucleotide sequence ID" value="NZ_WBOT01000001.1"/>
</dbReference>
<dbReference type="InterPro" id="IPR002942">
    <property type="entry name" value="S4_RNA-bd"/>
</dbReference>
<accession>A0A7V7RPT0</accession>
<gene>
    <name evidence="3" type="ORF">F7732_01855</name>
</gene>
<keyword evidence="4" id="KW-1185">Reference proteome</keyword>
<evidence type="ECO:0000259" key="2">
    <source>
        <dbReference type="SMART" id="SM00363"/>
    </source>
</evidence>